<accession>A0A8D8QBL1</accession>
<proteinExistence type="predicted"/>
<name>A0A8D8QBL1_9HEMI</name>
<sequence length="191" mass="21721">MSIRQPNLPLTQTQVYKPLTERIRKPTGVILLTRRVTQHQNLTQQRTRMLVILVITNTIPNTLLLETRTLQVIVAPEEHILGTLTRFQVIITNHMEQVVSIMISITTPVLNPIQPPLVQLLTFQYLSRQTMPKVTTNRLTLNKLLNIQLLLQVCLNLSIVLRPASLNTAVLRPASLNTAVLQSAYSRQKVR</sequence>
<reference evidence="1" key="1">
    <citation type="submission" date="2021-05" db="EMBL/GenBank/DDBJ databases">
        <authorList>
            <person name="Alioto T."/>
            <person name="Alioto T."/>
            <person name="Gomez Garrido J."/>
        </authorList>
    </citation>
    <scope>NUCLEOTIDE SEQUENCE</scope>
</reference>
<dbReference type="EMBL" id="HBUF01068256">
    <property type="protein sequence ID" value="CAG6628612.1"/>
    <property type="molecule type" value="Transcribed_RNA"/>
</dbReference>
<dbReference type="AlphaFoldDB" id="A0A8D8QBL1"/>
<protein>
    <submittedName>
        <fullName evidence="1">Uncharacterized protein</fullName>
    </submittedName>
</protein>
<organism evidence="1">
    <name type="scientific">Cacopsylla melanoneura</name>
    <dbReference type="NCBI Taxonomy" id="428564"/>
    <lineage>
        <taxon>Eukaryota</taxon>
        <taxon>Metazoa</taxon>
        <taxon>Ecdysozoa</taxon>
        <taxon>Arthropoda</taxon>
        <taxon>Hexapoda</taxon>
        <taxon>Insecta</taxon>
        <taxon>Pterygota</taxon>
        <taxon>Neoptera</taxon>
        <taxon>Paraneoptera</taxon>
        <taxon>Hemiptera</taxon>
        <taxon>Sternorrhyncha</taxon>
        <taxon>Psylloidea</taxon>
        <taxon>Psyllidae</taxon>
        <taxon>Psyllinae</taxon>
        <taxon>Cacopsylla</taxon>
    </lineage>
</organism>
<evidence type="ECO:0000313" key="1">
    <source>
        <dbReference type="EMBL" id="CAG6628612.1"/>
    </source>
</evidence>